<evidence type="ECO:0000256" key="1">
    <source>
        <dbReference type="SAM" id="MobiDB-lite"/>
    </source>
</evidence>
<feature type="non-terminal residue" evidence="2">
    <location>
        <position position="33"/>
    </location>
</feature>
<dbReference type="AlphaFoldDB" id="A0A816HIG5"/>
<dbReference type="EMBL" id="CAJNOR010018123">
    <property type="protein sequence ID" value="CAF1688187.1"/>
    <property type="molecule type" value="Genomic_DNA"/>
</dbReference>
<evidence type="ECO:0000313" key="2">
    <source>
        <dbReference type="EMBL" id="CAF1688187.1"/>
    </source>
</evidence>
<comment type="caution">
    <text evidence="2">The sequence shown here is derived from an EMBL/GenBank/DDBJ whole genome shotgun (WGS) entry which is preliminary data.</text>
</comment>
<evidence type="ECO:0000313" key="3">
    <source>
        <dbReference type="Proteomes" id="UP000663828"/>
    </source>
</evidence>
<accession>A0A816HIG5</accession>
<sequence>MRNREIPPLKASEIEHDLHRFTSPNHHYEPPKN</sequence>
<name>A0A816HIG5_ADIRI</name>
<gene>
    <name evidence="2" type="ORF">XAT740_LOCUS62739</name>
</gene>
<feature type="region of interest" description="Disordered" evidence="1">
    <location>
        <begin position="1"/>
        <end position="33"/>
    </location>
</feature>
<reference evidence="2" key="1">
    <citation type="submission" date="2021-02" db="EMBL/GenBank/DDBJ databases">
        <authorList>
            <person name="Nowell W R."/>
        </authorList>
    </citation>
    <scope>NUCLEOTIDE SEQUENCE</scope>
</reference>
<proteinExistence type="predicted"/>
<dbReference type="Proteomes" id="UP000663828">
    <property type="component" value="Unassembled WGS sequence"/>
</dbReference>
<organism evidence="2 3">
    <name type="scientific">Adineta ricciae</name>
    <name type="common">Rotifer</name>
    <dbReference type="NCBI Taxonomy" id="249248"/>
    <lineage>
        <taxon>Eukaryota</taxon>
        <taxon>Metazoa</taxon>
        <taxon>Spiralia</taxon>
        <taxon>Gnathifera</taxon>
        <taxon>Rotifera</taxon>
        <taxon>Eurotatoria</taxon>
        <taxon>Bdelloidea</taxon>
        <taxon>Adinetida</taxon>
        <taxon>Adinetidae</taxon>
        <taxon>Adineta</taxon>
    </lineage>
</organism>
<keyword evidence="3" id="KW-1185">Reference proteome</keyword>
<protein>
    <submittedName>
        <fullName evidence="2">Uncharacterized protein</fullName>
    </submittedName>
</protein>